<dbReference type="OrthoDB" id="1652165at2"/>
<gene>
    <name evidence="1" type="ordered locus">KQS_09745</name>
</gene>
<dbReference type="EMBL" id="HE774682">
    <property type="protein sequence ID" value="CCG53880.1"/>
    <property type="molecule type" value="Genomic_DNA"/>
</dbReference>
<organism evidence="1 2">
    <name type="scientific">Flavobacterium indicum (strain DSM 17447 / CIP 109464 / GPTSA100-9)</name>
    <dbReference type="NCBI Taxonomy" id="1094466"/>
    <lineage>
        <taxon>Bacteria</taxon>
        <taxon>Pseudomonadati</taxon>
        <taxon>Bacteroidota</taxon>
        <taxon>Flavobacteriia</taxon>
        <taxon>Flavobacteriales</taxon>
        <taxon>Flavobacteriaceae</taxon>
        <taxon>Flavobacterium</taxon>
    </lineage>
</organism>
<dbReference type="SUPFAM" id="SSF50939">
    <property type="entry name" value="Sialidases"/>
    <property type="match status" value="1"/>
</dbReference>
<reference evidence="1 2" key="1">
    <citation type="journal article" date="2012" name="J. Bacteriol.">
        <title>Complete Genome Sequence of Flavobacterium indicum GPSTA100-9T, Isolated from Warm Spring Water.</title>
        <authorList>
            <person name="Barbier P."/>
            <person name="Houel A."/>
            <person name="Loux V."/>
            <person name="Poulain J."/>
            <person name="Bernardet J.F."/>
            <person name="Touchon M."/>
            <person name="Duchaud E."/>
        </authorList>
    </citation>
    <scope>NUCLEOTIDE SEQUENCE [LARGE SCALE GENOMIC DNA]</scope>
    <source>
        <strain evidence="2">DSM 17447 / CIP 109464 / GPTSA100-9</strain>
    </source>
</reference>
<dbReference type="NCBIfam" id="TIGR04131">
    <property type="entry name" value="Bac_Flav_CTERM"/>
    <property type="match status" value="1"/>
</dbReference>
<accession>H8XUV2</accession>
<dbReference type="CDD" id="cd00146">
    <property type="entry name" value="PKD"/>
    <property type="match status" value="1"/>
</dbReference>
<evidence type="ECO:0000313" key="2">
    <source>
        <dbReference type="Proteomes" id="UP000007599"/>
    </source>
</evidence>
<dbReference type="PATRIC" id="fig|1094466.5.peg.1914"/>
<name>H8XUV2_FLAIG</name>
<dbReference type="AlphaFoldDB" id="H8XUV2"/>
<dbReference type="eggNOG" id="COG3291">
    <property type="taxonomic scope" value="Bacteria"/>
</dbReference>
<reference evidence="2" key="2">
    <citation type="submission" date="2012-03" db="EMBL/GenBank/DDBJ databases">
        <title>Complete genome sequence of Flavobacterium indicum GPTSA100-9T, isolated from warm spring water.</title>
        <authorList>
            <person name="Barbier P."/>
            <person name="Houel A."/>
            <person name="Loux V."/>
            <person name="Poulain J."/>
            <person name="Bernardet J.-F."/>
            <person name="Touchon M."/>
            <person name="Duchaud E."/>
        </authorList>
    </citation>
    <scope>NUCLEOTIDE SEQUENCE [LARGE SCALE GENOMIC DNA]</scope>
    <source>
        <strain evidence="2">DSM 17447 / CIP 109464 / GPTSA100-9</strain>
    </source>
</reference>
<dbReference type="RefSeq" id="WP_014388999.1">
    <property type="nucleotide sequence ID" value="NC_017025.1"/>
</dbReference>
<dbReference type="HOGENOM" id="CLU_270103_0_0_10"/>
<dbReference type="Proteomes" id="UP000007599">
    <property type="component" value="Chromosome I"/>
</dbReference>
<dbReference type="Pfam" id="PF13585">
    <property type="entry name" value="CHU_C"/>
    <property type="match status" value="1"/>
</dbReference>
<proteinExistence type="predicted"/>
<evidence type="ECO:0008006" key="3">
    <source>
        <dbReference type="Google" id="ProtNLM"/>
    </source>
</evidence>
<keyword evidence="2" id="KW-1185">Reference proteome</keyword>
<protein>
    <recommendedName>
        <fullName evidence="3">T9SS type B sorting domain-containing protein</fullName>
    </recommendedName>
</protein>
<sequence>MKQIVNLFILLSINILFSQNNINLNSKKLEKRKIFEDQSGKIVTNPEQIQTILEKKKIEEIINTPKLKFKSSTAVHLCSNNNFEEFETISGVNYLKDYKYTITDPLNPTQCVTPFVTATSGIAEYNPTNTGLMVTTVPANYIDEFIGSINAFDQFALKINYKSSNTTSGVVHAKRFKTNNEDKVTLNYKAVLQSIDGSGHQNEQPFIKIRIIKSNGSIADEFCLIGDPTNCIFTQAPNYEAGSIVLFTSNWQNVSLDISSIPNNEEFTIEMTAARCGLGGHFGYAYIDDLCLAHSDENLQGSIELNPLFQICPNLPIDVCGTFTIPNSGGISANVTGITLNVLNNNNAIVYSSSTPTTLDLNTKIFCFQLNAANFPNVINANYNVSATINYSTTQTNCSGTAFNSVTDPDANIGWDISFLNCTPDCNFSLQTGTLNMCDTNSDGKEFFDLTNIENQLIGTQTGLTISYFNTYNDASTNTNSITNPTNFESYSSTLYARITKDATCYKIIAFQLLVKNPFASISGILNVCQGSTDLTASQGVSYLWSTGETTQTISVSSVGTYTVTVVDDEGCSSSKSVTILPSQVAVSPTIEVIQPTCSVGTGTITITSPAAEFSIDGGLTWSTNNSFTNLNVGFYNIKIRTINNCYSYNSTVHIIPFLSDYPYFNSVQPTSCDGLGEITITTVASEYSFDNGVTWTTNNVASNLPMGTYLIRTKDSNGCISNFNSVTLYGEFLSIPTYVFSPPYCSNLGSIIFTSVSDFYSIDGGTTWQTSNTFNNLPAGSYLVKLKNNLGCTSPTQYVYLTSLENTYPDYTITDAGCNTYASIVVNTIADEYSFDNGLTWTTSNTLTNIYGGGVTFPIKIKKGGNCYSLTSNAYVSSTFLPLPVVTNYSILICDNQNNGNEPVNLTIYNNQFVVNSTNFTFTYYNSLNGAQNQIASDQITNSLSYLLNTNSKIIYVNVKDIYGCFSIAELQLDLIPTPIPTIEDLFYLCENHTVKLTENQYFDSYLWSTGETTPSIIVNQPGQYQLTVTENHGNVICSTTKSINVVLSNPAIFQQTITSDWTDDNNIITVNVTGQGDYEYSLNGIDYQDSNVFTNLEYGEYTIYARDKHGCGISSDEIYLLMYPKYFTPNGDGYNDFWKIKFSDNEPNLTIKIFDRQGKLVKQFGSLSQGWDGNYNGNPLPSTDYWFVVTRQNGKTHKGHFSLKR</sequence>
<dbReference type="KEGG" id="fin:KQS_09745"/>
<dbReference type="InterPro" id="IPR026341">
    <property type="entry name" value="T9SS_type_B"/>
</dbReference>
<evidence type="ECO:0000313" key="1">
    <source>
        <dbReference type="EMBL" id="CCG53880.1"/>
    </source>
</evidence>
<dbReference type="STRING" id="1094466.KQS_09745"/>
<dbReference type="InterPro" id="IPR036278">
    <property type="entry name" value="Sialidase_sf"/>
</dbReference>